<dbReference type="AlphaFoldDB" id="A0A3P6QJ65"/>
<dbReference type="EMBL" id="UYRT01007949">
    <property type="protein sequence ID" value="VDK43940.1"/>
    <property type="molecule type" value="Genomic_DNA"/>
</dbReference>
<reference evidence="2 3" key="1">
    <citation type="submission" date="2018-11" db="EMBL/GenBank/DDBJ databases">
        <authorList>
            <consortium name="Pathogen Informatics"/>
        </authorList>
    </citation>
    <scope>NUCLEOTIDE SEQUENCE [LARGE SCALE GENOMIC DNA]</scope>
</reference>
<protein>
    <recommendedName>
        <fullName evidence="1">DDHD domain-containing protein</fullName>
    </recommendedName>
</protein>
<dbReference type="PROSITE" id="PS51043">
    <property type="entry name" value="DDHD"/>
    <property type="match status" value="1"/>
</dbReference>
<evidence type="ECO:0000313" key="2">
    <source>
        <dbReference type="EMBL" id="VDK43940.1"/>
    </source>
</evidence>
<dbReference type="GO" id="GO:0046872">
    <property type="term" value="F:metal ion binding"/>
    <property type="evidence" value="ECO:0007669"/>
    <property type="project" value="InterPro"/>
</dbReference>
<dbReference type="GO" id="GO:0008525">
    <property type="term" value="F:phosphatidylcholine transporter activity"/>
    <property type="evidence" value="ECO:0007669"/>
    <property type="project" value="TreeGrafter"/>
</dbReference>
<dbReference type="OrthoDB" id="10053061at2759"/>
<evidence type="ECO:0000313" key="3">
    <source>
        <dbReference type="Proteomes" id="UP000271098"/>
    </source>
</evidence>
<feature type="domain" description="DDHD" evidence="1">
    <location>
        <begin position="1"/>
        <end position="123"/>
    </location>
</feature>
<keyword evidence="3" id="KW-1185">Reference proteome</keyword>
<dbReference type="Pfam" id="PF24695">
    <property type="entry name" value="PITM1-3"/>
    <property type="match status" value="1"/>
</dbReference>
<dbReference type="SMART" id="SM01127">
    <property type="entry name" value="DDHD"/>
    <property type="match status" value="1"/>
</dbReference>
<accession>A0A3P6QJ65</accession>
<dbReference type="InterPro" id="IPR001666">
    <property type="entry name" value="PI_transfer"/>
</dbReference>
<dbReference type="Proteomes" id="UP000271098">
    <property type="component" value="Unassembled WGS sequence"/>
</dbReference>
<dbReference type="PANTHER" id="PTHR10658">
    <property type="entry name" value="PHOSPHATIDYLINOSITOL TRANSFER PROTEIN"/>
    <property type="match status" value="1"/>
</dbReference>
<sequence length="250" mass="28365">MALLLAQRKFYGYEAEPLECNQLYNLYYSLDPCGARLEPVLNPQLAMLLPVNVPRYRNSSSVNAQTDSSLDSSLLWGNRRIDHTLYCPHSMVALPSSALPKVLHASYWENEDVAAFILRQFIRSESVPLSNLSNVAFIPSEIDLGPAIWNKKRTKYKIANLAPSHRGNDVIVVEGAEQVIHARFCYGPMDLVALSRENISAYVRPVGGDWQLIKTDITDSHGKITFEVCCFILCRMYTWDLKKRLCLRII</sequence>
<dbReference type="PANTHER" id="PTHR10658:SF81">
    <property type="entry name" value="PROTEIN RETINAL DEGENERATION B"/>
    <property type="match status" value="1"/>
</dbReference>
<evidence type="ECO:0000259" key="1">
    <source>
        <dbReference type="PROSITE" id="PS51043"/>
    </source>
</evidence>
<dbReference type="InterPro" id="IPR004177">
    <property type="entry name" value="DDHD_dom"/>
</dbReference>
<organism evidence="2 3">
    <name type="scientific">Gongylonema pulchrum</name>
    <dbReference type="NCBI Taxonomy" id="637853"/>
    <lineage>
        <taxon>Eukaryota</taxon>
        <taxon>Metazoa</taxon>
        <taxon>Ecdysozoa</taxon>
        <taxon>Nematoda</taxon>
        <taxon>Chromadorea</taxon>
        <taxon>Rhabditida</taxon>
        <taxon>Spirurina</taxon>
        <taxon>Spiruromorpha</taxon>
        <taxon>Spiruroidea</taxon>
        <taxon>Gongylonematidae</taxon>
        <taxon>Gongylonema</taxon>
    </lineage>
</organism>
<proteinExistence type="predicted"/>
<dbReference type="Pfam" id="PF02862">
    <property type="entry name" value="DDHD"/>
    <property type="match status" value="1"/>
</dbReference>
<dbReference type="GO" id="GO:0035091">
    <property type="term" value="F:phosphatidylinositol binding"/>
    <property type="evidence" value="ECO:0007669"/>
    <property type="project" value="TreeGrafter"/>
</dbReference>
<gene>
    <name evidence="2" type="ORF">GPUH_LOCUS4283</name>
</gene>
<name>A0A3P6QJ65_9BILA</name>
<dbReference type="GO" id="GO:0008526">
    <property type="term" value="F:phosphatidylinositol transfer activity"/>
    <property type="evidence" value="ECO:0007669"/>
    <property type="project" value="TreeGrafter"/>
</dbReference>
<dbReference type="GO" id="GO:0005737">
    <property type="term" value="C:cytoplasm"/>
    <property type="evidence" value="ECO:0007669"/>
    <property type="project" value="TreeGrafter"/>
</dbReference>
<dbReference type="GO" id="GO:0031210">
    <property type="term" value="F:phosphatidylcholine binding"/>
    <property type="evidence" value="ECO:0007669"/>
    <property type="project" value="TreeGrafter"/>
</dbReference>